<sequence>MLCHCTLSSCNVFKSGQRDVSSNAMYSWRSQKKNITAYNFRISISSFVDPGVPSMLEVEIRNYSVSPLLRLSLSAFEGRQL</sequence>
<accession>A0A0A9FKQ9</accession>
<dbReference type="AlphaFoldDB" id="A0A0A9FKQ9"/>
<organism evidence="1">
    <name type="scientific">Arundo donax</name>
    <name type="common">Giant reed</name>
    <name type="synonym">Donax arundinaceus</name>
    <dbReference type="NCBI Taxonomy" id="35708"/>
    <lineage>
        <taxon>Eukaryota</taxon>
        <taxon>Viridiplantae</taxon>
        <taxon>Streptophyta</taxon>
        <taxon>Embryophyta</taxon>
        <taxon>Tracheophyta</taxon>
        <taxon>Spermatophyta</taxon>
        <taxon>Magnoliopsida</taxon>
        <taxon>Liliopsida</taxon>
        <taxon>Poales</taxon>
        <taxon>Poaceae</taxon>
        <taxon>PACMAD clade</taxon>
        <taxon>Arundinoideae</taxon>
        <taxon>Arundineae</taxon>
        <taxon>Arundo</taxon>
    </lineage>
</organism>
<reference evidence="1" key="2">
    <citation type="journal article" date="2015" name="Data Brief">
        <title>Shoot transcriptome of the giant reed, Arundo donax.</title>
        <authorList>
            <person name="Barrero R.A."/>
            <person name="Guerrero F.D."/>
            <person name="Moolhuijzen P."/>
            <person name="Goolsby J.A."/>
            <person name="Tidwell J."/>
            <person name="Bellgard S.E."/>
            <person name="Bellgard M.I."/>
        </authorList>
    </citation>
    <scope>NUCLEOTIDE SEQUENCE</scope>
    <source>
        <tissue evidence="1">Shoot tissue taken approximately 20 cm above the soil surface</tissue>
    </source>
</reference>
<evidence type="ECO:0000313" key="1">
    <source>
        <dbReference type="EMBL" id="JAE10701.1"/>
    </source>
</evidence>
<proteinExistence type="predicted"/>
<dbReference type="EMBL" id="GBRH01187195">
    <property type="protein sequence ID" value="JAE10701.1"/>
    <property type="molecule type" value="Transcribed_RNA"/>
</dbReference>
<reference evidence="1" key="1">
    <citation type="submission" date="2014-09" db="EMBL/GenBank/DDBJ databases">
        <authorList>
            <person name="Magalhaes I.L.F."/>
            <person name="Oliveira U."/>
            <person name="Santos F.R."/>
            <person name="Vidigal T.H.D.A."/>
            <person name="Brescovit A.D."/>
            <person name="Santos A.J."/>
        </authorList>
    </citation>
    <scope>NUCLEOTIDE SEQUENCE</scope>
    <source>
        <tissue evidence="1">Shoot tissue taken approximately 20 cm above the soil surface</tissue>
    </source>
</reference>
<protein>
    <submittedName>
        <fullName evidence="1">Uncharacterized protein</fullName>
    </submittedName>
</protein>
<name>A0A0A9FKQ9_ARUDO</name>